<proteinExistence type="inferred from homology"/>
<keyword evidence="2 6" id="KW-0500">Molybdenum</keyword>
<dbReference type="GO" id="GO:1901359">
    <property type="term" value="F:tungstate binding"/>
    <property type="evidence" value="ECO:0007669"/>
    <property type="project" value="UniProtKB-ARBA"/>
</dbReference>
<dbReference type="RefSeq" id="WP_133322271.1">
    <property type="nucleotide sequence ID" value="NZ_SMTF01000009.1"/>
</dbReference>
<dbReference type="CDD" id="cd13536">
    <property type="entry name" value="PBP2_EcModA"/>
    <property type="match status" value="1"/>
</dbReference>
<dbReference type="GO" id="GO:0046872">
    <property type="term" value="F:metal ion binding"/>
    <property type="evidence" value="ECO:0007669"/>
    <property type="project" value="UniProtKB-KW"/>
</dbReference>
<evidence type="ECO:0000256" key="7">
    <source>
        <dbReference type="SAM" id="SignalP"/>
    </source>
</evidence>
<keyword evidence="3 6" id="KW-0479">Metal-binding</keyword>
<evidence type="ECO:0000256" key="1">
    <source>
        <dbReference type="ARBA" id="ARBA00009175"/>
    </source>
</evidence>
<dbReference type="AlphaFoldDB" id="A0A4R5TRT8"/>
<dbReference type="EMBL" id="SMTF01000009">
    <property type="protein sequence ID" value="TDK23279.1"/>
    <property type="molecule type" value="Genomic_DNA"/>
</dbReference>
<dbReference type="NCBIfam" id="TIGR01256">
    <property type="entry name" value="modA"/>
    <property type="match status" value="1"/>
</dbReference>
<dbReference type="InterPro" id="IPR005950">
    <property type="entry name" value="ModA"/>
</dbReference>
<name>A0A4R5TRT8_9GAMM</name>
<evidence type="ECO:0000256" key="4">
    <source>
        <dbReference type="ARBA" id="ARBA00022729"/>
    </source>
</evidence>
<dbReference type="GO" id="GO:0015689">
    <property type="term" value="P:molybdate ion transport"/>
    <property type="evidence" value="ECO:0007669"/>
    <property type="project" value="InterPro"/>
</dbReference>
<reference evidence="8 9" key="1">
    <citation type="submission" date="2019-03" db="EMBL/GenBank/DDBJ databases">
        <title>Luteimonas zhaokaii sp.nov., isolated from the rectal contents of Plateau pika in Yushu, Qinghai Province, China.</title>
        <authorList>
            <person name="Zhang G."/>
        </authorList>
    </citation>
    <scope>NUCLEOTIDE SEQUENCE [LARGE SCALE GENOMIC DNA]</scope>
    <source>
        <strain evidence="8 9">B9</strain>
    </source>
</reference>
<dbReference type="FunFam" id="3.40.190.10:FF:000035">
    <property type="entry name" value="Molybdate ABC transporter substrate-binding protein"/>
    <property type="match status" value="1"/>
</dbReference>
<dbReference type="GO" id="GO:0030973">
    <property type="term" value="F:molybdate ion binding"/>
    <property type="evidence" value="ECO:0007669"/>
    <property type="project" value="TreeGrafter"/>
</dbReference>
<dbReference type="Pfam" id="PF13531">
    <property type="entry name" value="SBP_bac_11"/>
    <property type="match status" value="1"/>
</dbReference>
<feature type="binding site" evidence="6">
    <location>
        <position position="209"/>
    </location>
    <ligand>
        <name>molybdate</name>
        <dbReference type="ChEBI" id="CHEBI:36264"/>
    </ligand>
</feature>
<dbReference type="PANTHER" id="PTHR30632:SF17">
    <property type="entry name" value="MOLYBDATE-BINDING PROTEIN MODA"/>
    <property type="match status" value="1"/>
</dbReference>
<comment type="caution">
    <text evidence="8">The sequence shown here is derived from an EMBL/GenBank/DDBJ whole genome shotgun (WGS) entry which is preliminary data.</text>
</comment>
<evidence type="ECO:0000256" key="6">
    <source>
        <dbReference type="PIRSR" id="PIRSR004846-1"/>
    </source>
</evidence>
<dbReference type="Proteomes" id="UP000294796">
    <property type="component" value="Unassembled WGS sequence"/>
</dbReference>
<feature type="chain" id="PRO_5020269859" evidence="7">
    <location>
        <begin position="25"/>
        <end position="273"/>
    </location>
</feature>
<organism evidence="8 9">
    <name type="scientific">Luteimonas aestuarii</name>
    <dbReference type="NCBI Taxonomy" id="453837"/>
    <lineage>
        <taxon>Bacteria</taxon>
        <taxon>Pseudomonadati</taxon>
        <taxon>Pseudomonadota</taxon>
        <taxon>Gammaproteobacteria</taxon>
        <taxon>Lysobacterales</taxon>
        <taxon>Lysobacteraceae</taxon>
        <taxon>Luteimonas</taxon>
    </lineage>
</organism>
<protein>
    <submittedName>
        <fullName evidence="8">Molybdate ABC transporter substrate-binding protein</fullName>
    </submittedName>
</protein>
<sequence length="273" mass="28365">MKRHPLRSLTATCIVLAAAIGLGACGERATPTGAGDAHDTTPLVVFAAASLKESMDAAADAWLAGTGRPVQVAYAASSALARQVEQGAPADVFVSADVEWIDWLQSRDLVDPGSRVDLLGNTLVLVAPADSPLQPFALTPGTDLLPALGERGRIALGLTSSVPAGKYARAAFESLGLWSALEPRVAESDNVRAALLLVARGETPLGVVYASDAAAEPRVKVLATFPEGSHPPIVYAVARVAGSARGEDATHFIDWLQSDDAGAIFRRHGFVLN</sequence>
<dbReference type="InterPro" id="IPR050682">
    <property type="entry name" value="ModA/WtpA"/>
</dbReference>
<feature type="binding site" evidence="6">
    <location>
        <position position="50"/>
    </location>
    <ligand>
        <name>molybdate</name>
        <dbReference type="ChEBI" id="CHEBI:36264"/>
    </ligand>
</feature>
<comment type="similarity">
    <text evidence="1">Belongs to the bacterial solute-binding protein ModA family.</text>
</comment>
<feature type="binding site" evidence="6">
    <location>
        <position position="164"/>
    </location>
    <ligand>
        <name>molybdate</name>
        <dbReference type="ChEBI" id="CHEBI:36264"/>
    </ligand>
</feature>
<comment type="subunit">
    <text evidence="5">The complex is composed of two ATP-binding proteins (ModC), two transmembrane proteins (ModB) and a solute-binding protein (ModA).</text>
</comment>
<keyword evidence="4 7" id="KW-0732">Signal</keyword>
<dbReference type="PANTHER" id="PTHR30632">
    <property type="entry name" value="MOLYBDATE-BINDING PERIPLASMIC PROTEIN"/>
    <property type="match status" value="1"/>
</dbReference>
<keyword evidence="9" id="KW-1185">Reference proteome</keyword>
<feature type="binding site" evidence="6">
    <location>
        <position position="77"/>
    </location>
    <ligand>
        <name>molybdate</name>
        <dbReference type="ChEBI" id="CHEBI:36264"/>
    </ligand>
</feature>
<dbReference type="SUPFAM" id="SSF53850">
    <property type="entry name" value="Periplasmic binding protein-like II"/>
    <property type="match status" value="1"/>
</dbReference>
<dbReference type="PROSITE" id="PS51257">
    <property type="entry name" value="PROKAR_LIPOPROTEIN"/>
    <property type="match status" value="1"/>
</dbReference>
<gene>
    <name evidence="8" type="primary">modA</name>
    <name evidence="8" type="ORF">E2F46_11790</name>
</gene>
<dbReference type="PIRSF" id="PIRSF004846">
    <property type="entry name" value="ModA"/>
    <property type="match status" value="1"/>
</dbReference>
<evidence type="ECO:0000256" key="5">
    <source>
        <dbReference type="ARBA" id="ARBA00062515"/>
    </source>
</evidence>
<evidence type="ECO:0000256" key="2">
    <source>
        <dbReference type="ARBA" id="ARBA00022505"/>
    </source>
</evidence>
<feature type="binding site" evidence="6">
    <location>
        <position position="191"/>
    </location>
    <ligand>
        <name>molybdate</name>
        <dbReference type="ChEBI" id="CHEBI:36264"/>
    </ligand>
</feature>
<evidence type="ECO:0000313" key="8">
    <source>
        <dbReference type="EMBL" id="TDK23279.1"/>
    </source>
</evidence>
<feature type="signal peptide" evidence="7">
    <location>
        <begin position="1"/>
        <end position="24"/>
    </location>
</feature>
<evidence type="ECO:0000313" key="9">
    <source>
        <dbReference type="Proteomes" id="UP000294796"/>
    </source>
</evidence>
<dbReference type="OrthoDB" id="9785015at2"/>
<dbReference type="GO" id="GO:0030288">
    <property type="term" value="C:outer membrane-bounded periplasmic space"/>
    <property type="evidence" value="ECO:0007669"/>
    <property type="project" value="TreeGrafter"/>
</dbReference>
<evidence type="ECO:0000256" key="3">
    <source>
        <dbReference type="ARBA" id="ARBA00022723"/>
    </source>
</evidence>
<accession>A0A4R5TRT8</accession>
<dbReference type="Gene3D" id="3.40.190.10">
    <property type="entry name" value="Periplasmic binding protein-like II"/>
    <property type="match status" value="2"/>
</dbReference>